<evidence type="ECO:0000256" key="5">
    <source>
        <dbReference type="SAM" id="Phobius"/>
    </source>
</evidence>
<sequence>MKKISNHQWAFFVARITIGINLLIHGVVRIPKLSEFAEGLTKGFSETYLPETLVLPFAYTLPFVEFILGVLLVLGWKTKFAAIASGLLIATLLFGMAMQEDWNGVGNLMVYAIFFFLLIKNLEHNAIAVDTKSRTTVEGFNT</sequence>
<dbReference type="GO" id="GO:0030416">
    <property type="term" value="P:methylamine metabolic process"/>
    <property type="evidence" value="ECO:0007669"/>
    <property type="project" value="InterPro"/>
</dbReference>
<feature type="transmembrane region" description="Helical" evidence="5">
    <location>
        <begin position="104"/>
        <end position="122"/>
    </location>
</feature>
<organism evidence="7 8">
    <name type="scientific">Marinirhabdus gelatinilytica</name>
    <dbReference type="NCBI Taxonomy" id="1703343"/>
    <lineage>
        <taxon>Bacteria</taxon>
        <taxon>Pseudomonadati</taxon>
        <taxon>Bacteroidota</taxon>
        <taxon>Flavobacteriia</taxon>
        <taxon>Flavobacteriales</taxon>
        <taxon>Flavobacteriaceae</taxon>
    </lineage>
</organism>
<dbReference type="Proteomes" id="UP000255317">
    <property type="component" value="Unassembled WGS sequence"/>
</dbReference>
<keyword evidence="4 5" id="KW-0472">Membrane</keyword>
<evidence type="ECO:0000313" key="8">
    <source>
        <dbReference type="Proteomes" id="UP000255317"/>
    </source>
</evidence>
<evidence type="ECO:0000256" key="4">
    <source>
        <dbReference type="ARBA" id="ARBA00023136"/>
    </source>
</evidence>
<reference evidence="7 8" key="1">
    <citation type="submission" date="2018-07" db="EMBL/GenBank/DDBJ databases">
        <title>Genomic Encyclopedia of Type Strains, Phase IV (KMG-IV): sequencing the most valuable type-strain genomes for metagenomic binning, comparative biology and taxonomic classification.</title>
        <authorList>
            <person name="Goeker M."/>
        </authorList>
    </citation>
    <scope>NUCLEOTIDE SEQUENCE [LARGE SCALE GENOMIC DNA]</scope>
    <source>
        <strain evidence="7 8">DSM 101478</strain>
    </source>
</reference>
<dbReference type="OrthoDB" id="4732370at2"/>
<evidence type="ECO:0000313" key="7">
    <source>
        <dbReference type="EMBL" id="RDK88252.1"/>
    </source>
</evidence>
<feature type="domain" description="Methylamine utilisation protein MauE" evidence="6">
    <location>
        <begin position="8"/>
        <end position="97"/>
    </location>
</feature>
<comment type="caution">
    <text evidence="7">The sequence shown here is derived from an EMBL/GenBank/DDBJ whole genome shotgun (WGS) entry which is preliminary data.</text>
</comment>
<gene>
    <name evidence="7" type="ORF">C8D94_101121</name>
</gene>
<accession>A0A370QIT5</accession>
<evidence type="ECO:0000256" key="3">
    <source>
        <dbReference type="ARBA" id="ARBA00022989"/>
    </source>
</evidence>
<dbReference type="AlphaFoldDB" id="A0A370QIT5"/>
<feature type="transmembrane region" description="Helical" evidence="5">
    <location>
        <begin position="53"/>
        <end position="73"/>
    </location>
</feature>
<feature type="transmembrane region" description="Helical" evidence="5">
    <location>
        <begin position="12"/>
        <end position="33"/>
    </location>
</feature>
<dbReference type="GO" id="GO:0016020">
    <property type="term" value="C:membrane"/>
    <property type="evidence" value="ECO:0007669"/>
    <property type="project" value="UniProtKB-SubCell"/>
</dbReference>
<dbReference type="Pfam" id="PF07291">
    <property type="entry name" value="MauE"/>
    <property type="match status" value="1"/>
</dbReference>
<dbReference type="EMBL" id="QRAO01000001">
    <property type="protein sequence ID" value="RDK88252.1"/>
    <property type="molecule type" value="Genomic_DNA"/>
</dbReference>
<keyword evidence="8" id="KW-1185">Reference proteome</keyword>
<protein>
    <submittedName>
        <fullName evidence="7">Thiosulfate dehydrogenase [quinone] large subunit</fullName>
    </submittedName>
</protein>
<evidence type="ECO:0000256" key="1">
    <source>
        <dbReference type="ARBA" id="ARBA00004141"/>
    </source>
</evidence>
<evidence type="ECO:0000256" key="2">
    <source>
        <dbReference type="ARBA" id="ARBA00022692"/>
    </source>
</evidence>
<comment type="subcellular location">
    <subcellularLocation>
        <location evidence="1">Membrane</location>
        <topology evidence="1">Multi-pass membrane protein</topology>
    </subcellularLocation>
</comment>
<dbReference type="InterPro" id="IPR009908">
    <property type="entry name" value="Methylamine_util_MauE"/>
</dbReference>
<dbReference type="RefSeq" id="WP_115121975.1">
    <property type="nucleotide sequence ID" value="NZ_QRAO01000001.1"/>
</dbReference>
<keyword evidence="3 5" id="KW-1133">Transmembrane helix</keyword>
<keyword evidence="2 5" id="KW-0812">Transmembrane</keyword>
<feature type="transmembrane region" description="Helical" evidence="5">
    <location>
        <begin position="80"/>
        <end position="98"/>
    </location>
</feature>
<name>A0A370QIT5_9FLAO</name>
<evidence type="ECO:0000259" key="6">
    <source>
        <dbReference type="Pfam" id="PF07291"/>
    </source>
</evidence>
<proteinExistence type="predicted"/>